<evidence type="ECO:0000313" key="4">
    <source>
        <dbReference type="Proteomes" id="UP001189429"/>
    </source>
</evidence>
<feature type="region of interest" description="Disordered" evidence="1">
    <location>
        <begin position="123"/>
        <end position="152"/>
    </location>
</feature>
<protein>
    <recommendedName>
        <fullName evidence="5">Apple domain-containing protein</fullName>
    </recommendedName>
</protein>
<evidence type="ECO:0000313" key="3">
    <source>
        <dbReference type="EMBL" id="CAK0806993.1"/>
    </source>
</evidence>
<keyword evidence="2" id="KW-0472">Membrane</keyword>
<feature type="region of interest" description="Disordered" evidence="1">
    <location>
        <begin position="71"/>
        <end position="91"/>
    </location>
</feature>
<feature type="region of interest" description="Disordered" evidence="1">
    <location>
        <begin position="1"/>
        <end position="29"/>
    </location>
</feature>
<dbReference type="EMBL" id="CAUYUJ010003822">
    <property type="protein sequence ID" value="CAK0806993.1"/>
    <property type="molecule type" value="Genomic_DNA"/>
</dbReference>
<evidence type="ECO:0000256" key="2">
    <source>
        <dbReference type="SAM" id="Phobius"/>
    </source>
</evidence>
<keyword evidence="4" id="KW-1185">Reference proteome</keyword>
<reference evidence="3" key="1">
    <citation type="submission" date="2023-10" db="EMBL/GenBank/DDBJ databases">
        <authorList>
            <person name="Chen Y."/>
            <person name="Shah S."/>
            <person name="Dougan E. K."/>
            <person name="Thang M."/>
            <person name="Chan C."/>
        </authorList>
    </citation>
    <scope>NUCLEOTIDE SEQUENCE [LARGE SCALE GENOMIC DNA]</scope>
</reference>
<organism evidence="3 4">
    <name type="scientific">Prorocentrum cordatum</name>
    <dbReference type="NCBI Taxonomy" id="2364126"/>
    <lineage>
        <taxon>Eukaryota</taxon>
        <taxon>Sar</taxon>
        <taxon>Alveolata</taxon>
        <taxon>Dinophyceae</taxon>
        <taxon>Prorocentrales</taxon>
        <taxon>Prorocentraceae</taxon>
        <taxon>Prorocentrum</taxon>
    </lineage>
</organism>
<evidence type="ECO:0008006" key="5">
    <source>
        <dbReference type="Google" id="ProtNLM"/>
    </source>
</evidence>
<keyword evidence="2" id="KW-0812">Transmembrane</keyword>
<gene>
    <name evidence="3" type="ORF">PCOR1329_LOCUS13017</name>
</gene>
<proteinExistence type="predicted"/>
<keyword evidence="2" id="KW-1133">Transmembrane helix</keyword>
<feature type="compositionally biased region" description="Low complexity" evidence="1">
    <location>
        <begin position="10"/>
        <end position="29"/>
    </location>
</feature>
<feature type="region of interest" description="Disordered" evidence="1">
    <location>
        <begin position="193"/>
        <end position="218"/>
    </location>
</feature>
<sequence length="670" mass="73981">MSGEEPPPCTAEAAPMLPERPASAPAPGRRRLGAVGALGVVLVAAVVVLAYHGPPGMSGGRVGGAVSMAEKSKGGGKAKLPGNVESPCSSKDLTSNCKVLMEDVAEVAGADADWQSEVKRLESQAEAQKKEAEKEMEAAKAEEENAQKKVDAAGAVKDDAAARLKAAKDLAEQAASMRAQAKQALKDADNLEKGAKEATKEAASLEEQAKGREAEASEIEKKAAQLKKKADVEWKKADDVKEKARKELEKHRECLDLPGIRLSKGENEIMAAEGDDAIWNAEICRHRCLENTECQQMVWVGWKNGCYLYGDRVADAVEFKDTFNSSYCGFRSEEDALKEILDTTYKQVPYNPPVKECSWSGEDCAATYCCNDVSCDKDFSNCRGYTCYKQDEYFAGCLLDPSPDAGWSNEIIGGPRETREVQPADEGVKVQGTSLFCFSVINWDAPAPKPFWATERELATHIKDHQLSIFQCDEGDFFSGYQTPKAEWGSFSNIDAFVAVWGDVKNDGRWMNHDWIVKVDADAVFFPNRLKDHLTKLRPPKNSRVYIKNVNYQFQFMGALEVISKEGLELYFEKGSTCIRGEHDGGEDFFMKGCLDAIGVDHMVDFELLQDKYCLTCEDRDNGCTDGWHVAYHFHKKMISWDWCYNQAVCGDKAGSCDEGLKVEYVMPDA</sequence>
<name>A0ABN9QMC9_9DINO</name>
<comment type="caution">
    <text evidence="3">The sequence shown here is derived from an EMBL/GenBank/DDBJ whole genome shotgun (WGS) entry which is preliminary data.</text>
</comment>
<accession>A0ABN9QMC9</accession>
<dbReference type="Proteomes" id="UP001189429">
    <property type="component" value="Unassembled WGS sequence"/>
</dbReference>
<evidence type="ECO:0000256" key="1">
    <source>
        <dbReference type="SAM" id="MobiDB-lite"/>
    </source>
</evidence>
<feature type="compositionally biased region" description="Basic and acidic residues" evidence="1">
    <location>
        <begin position="207"/>
        <end position="218"/>
    </location>
</feature>
<feature type="transmembrane region" description="Helical" evidence="2">
    <location>
        <begin position="32"/>
        <end position="51"/>
    </location>
</feature>